<feature type="compositionally biased region" description="Acidic residues" evidence="3">
    <location>
        <begin position="12"/>
        <end position="27"/>
    </location>
</feature>
<dbReference type="AlphaFoldDB" id="A0A812QTQ9"/>
<evidence type="ECO:0000313" key="6">
    <source>
        <dbReference type="Proteomes" id="UP000604046"/>
    </source>
</evidence>
<proteinExistence type="inferred from homology"/>
<dbReference type="Pfam" id="PF02230">
    <property type="entry name" value="Abhydrolase_2"/>
    <property type="match status" value="1"/>
</dbReference>
<dbReference type="OrthoDB" id="2418081at2759"/>
<dbReference type="SUPFAM" id="SSF53474">
    <property type="entry name" value="alpha/beta-Hydrolases"/>
    <property type="match status" value="1"/>
</dbReference>
<reference evidence="5" key="1">
    <citation type="submission" date="2021-02" db="EMBL/GenBank/DDBJ databases">
        <authorList>
            <person name="Dougan E. K."/>
            <person name="Rhodes N."/>
            <person name="Thang M."/>
            <person name="Chan C."/>
        </authorList>
    </citation>
    <scope>NUCLEOTIDE SEQUENCE</scope>
</reference>
<dbReference type="Proteomes" id="UP000604046">
    <property type="component" value="Unassembled WGS sequence"/>
</dbReference>
<dbReference type="EMBL" id="CAJNDS010002268">
    <property type="protein sequence ID" value="CAE7403259.1"/>
    <property type="molecule type" value="Genomic_DNA"/>
</dbReference>
<evidence type="ECO:0000256" key="2">
    <source>
        <dbReference type="ARBA" id="ARBA00022801"/>
    </source>
</evidence>
<protein>
    <recommendedName>
        <fullName evidence="4">Phospholipase/carboxylesterase/thioesterase domain-containing protein</fullName>
    </recommendedName>
</protein>
<dbReference type="InterPro" id="IPR029058">
    <property type="entry name" value="AB_hydrolase_fold"/>
</dbReference>
<feature type="region of interest" description="Disordered" evidence="3">
    <location>
        <begin position="1"/>
        <end position="41"/>
    </location>
</feature>
<evidence type="ECO:0000259" key="4">
    <source>
        <dbReference type="Pfam" id="PF02230"/>
    </source>
</evidence>
<organism evidence="5 6">
    <name type="scientific">Symbiodinium natans</name>
    <dbReference type="NCBI Taxonomy" id="878477"/>
    <lineage>
        <taxon>Eukaryota</taxon>
        <taxon>Sar</taxon>
        <taxon>Alveolata</taxon>
        <taxon>Dinophyceae</taxon>
        <taxon>Suessiales</taxon>
        <taxon>Symbiodiniaceae</taxon>
        <taxon>Symbiodinium</taxon>
    </lineage>
</organism>
<comment type="caution">
    <text evidence="5">The sequence shown here is derived from an EMBL/GenBank/DDBJ whole genome shotgun (WGS) entry which is preliminary data.</text>
</comment>
<accession>A0A812QTQ9</accession>
<evidence type="ECO:0000256" key="1">
    <source>
        <dbReference type="ARBA" id="ARBA00006499"/>
    </source>
</evidence>
<dbReference type="InterPro" id="IPR050565">
    <property type="entry name" value="LYPA1-2/EST-like"/>
</dbReference>
<keyword evidence="2" id="KW-0378">Hydrolase</keyword>
<name>A0A812QTQ9_9DINO</name>
<evidence type="ECO:0000313" key="5">
    <source>
        <dbReference type="EMBL" id="CAE7403259.1"/>
    </source>
</evidence>
<dbReference type="GO" id="GO:0008474">
    <property type="term" value="F:palmitoyl-(protein) hydrolase activity"/>
    <property type="evidence" value="ECO:0007669"/>
    <property type="project" value="TreeGrafter"/>
</dbReference>
<dbReference type="InterPro" id="IPR003140">
    <property type="entry name" value="PLipase/COase/thioEstase"/>
</dbReference>
<dbReference type="GO" id="GO:0005737">
    <property type="term" value="C:cytoplasm"/>
    <property type="evidence" value="ECO:0007669"/>
    <property type="project" value="TreeGrafter"/>
</dbReference>
<dbReference type="PANTHER" id="PTHR10655">
    <property type="entry name" value="LYSOPHOSPHOLIPASE-RELATED"/>
    <property type="match status" value="1"/>
</dbReference>
<evidence type="ECO:0000256" key="3">
    <source>
        <dbReference type="SAM" id="MobiDB-lite"/>
    </source>
</evidence>
<dbReference type="GO" id="GO:0052689">
    <property type="term" value="F:carboxylic ester hydrolase activity"/>
    <property type="evidence" value="ECO:0007669"/>
    <property type="project" value="TreeGrafter"/>
</dbReference>
<dbReference type="PANTHER" id="PTHR10655:SF17">
    <property type="entry name" value="LYSOPHOSPHOLIPASE-LIKE PROTEIN 1"/>
    <property type="match status" value="1"/>
</dbReference>
<sequence>MDDQEHPPQAEEAMESAGEAEEEAEDDVPQKRAAKAPPAAEDRLAQEIANLWLAAPGKQVSSAVIWLHHQGESEAMQQMLFRNFQLPEEVGRVRWLWPRAPLQPSSIRGHSPTLQWFDIKEYPICRMVRGIPDRPRKGEDGGDVSAAVKRTETMVRALEVEGIPRSRILLGGFGQGAALVLRTVLQSKEPLAGGVVCSGWVAGSTDVPDDISEGGRSTALLWCHGARDDVVEPRLAAEQAKALKEAAEVNLRFVLFPEMQFELASQALSEIQRFIAERLLLAAGPADGGLEPG</sequence>
<dbReference type="Gene3D" id="3.40.50.1820">
    <property type="entry name" value="alpha/beta hydrolase"/>
    <property type="match status" value="1"/>
</dbReference>
<feature type="domain" description="Phospholipase/carboxylesterase/thioesterase" evidence="4">
    <location>
        <begin position="54"/>
        <end position="276"/>
    </location>
</feature>
<comment type="similarity">
    <text evidence="1">Belongs to the AB hydrolase superfamily. AB hydrolase 2 family.</text>
</comment>
<gene>
    <name evidence="5" type="ORF">SNAT2548_LOCUS21944</name>
</gene>
<keyword evidence="6" id="KW-1185">Reference proteome</keyword>